<dbReference type="RefSeq" id="XP_015606946.1">
    <property type="nucleotide sequence ID" value="XM_015751460.2"/>
</dbReference>
<name>A0AAJ7CBY6_CEPCN</name>
<keyword evidence="1" id="KW-0472">Membrane</keyword>
<dbReference type="Proteomes" id="UP000694920">
    <property type="component" value="Unplaced"/>
</dbReference>
<feature type="transmembrane region" description="Helical" evidence="1">
    <location>
        <begin position="99"/>
        <end position="122"/>
    </location>
</feature>
<evidence type="ECO:0000313" key="3">
    <source>
        <dbReference type="RefSeq" id="XP_015606946.1"/>
    </source>
</evidence>
<dbReference type="GeneID" id="107273355"/>
<dbReference type="AlphaFoldDB" id="A0AAJ7CBY6"/>
<keyword evidence="1" id="KW-1133">Transmembrane helix</keyword>
<evidence type="ECO:0000256" key="1">
    <source>
        <dbReference type="SAM" id="Phobius"/>
    </source>
</evidence>
<protein>
    <submittedName>
        <fullName evidence="3">Uncharacterized protein LOC107273355 isoform X2</fullName>
    </submittedName>
</protein>
<reference evidence="3" key="1">
    <citation type="submission" date="2025-08" db="UniProtKB">
        <authorList>
            <consortium name="RefSeq"/>
        </authorList>
    </citation>
    <scope>IDENTIFICATION</scope>
</reference>
<keyword evidence="2" id="KW-1185">Reference proteome</keyword>
<evidence type="ECO:0000313" key="2">
    <source>
        <dbReference type="Proteomes" id="UP000694920"/>
    </source>
</evidence>
<gene>
    <name evidence="3" type="primary">LOC107273355</name>
</gene>
<proteinExistence type="predicted"/>
<organism evidence="2 3">
    <name type="scientific">Cephus cinctus</name>
    <name type="common">Wheat stem sawfly</name>
    <dbReference type="NCBI Taxonomy" id="211228"/>
    <lineage>
        <taxon>Eukaryota</taxon>
        <taxon>Metazoa</taxon>
        <taxon>Ecdysozoa</taxon>
        <taxon>Arthropoda</taxon>
        <taxon>Hexapoda</taxon>
        <taxon>Insecta</taxon>
        <taxon>Pterygota</taxon>
        <taxon>Neoptera</taxon>
        <taxon>Endopterygota</taxon>
        <taxon>Hymenoptera</taxon>
        <taxon>Cephoidea</taxon>
        <taxon>Cephidae</taxon>
        <taxon>Cephus</taxon>
    </lineage>
</organism>
<accession>A0AAJ7CBY6</accession>
<dbReference type="KEGG" id="ccin:107273355"/>
<sequence length="125" mass="14383">MGNCHRTPKKRFACSNTPTVLLSLEQLIHNCIIMETSDGNLPYILQGCIFYLLGLNWCYEHAKQQVIPKQERKGSRKNCSQFVTNHSAEGILQKHINDLLSMTMLFISISITLYYQQIYFLLATP</sequence>
<keyword evidence="1" id="KW-0812">Transmembrane</keyword>